<accession>K3X183</accession>
<feature type="domain" description="Alpha-N-acetylglucosaminidase tim-barrel" evidence="5">
    <location>
        <begin position="139"/>
        <end position="473"/>
    </location>
</feature>
<dbReference type="HOGENOM" id="CLU_011988_2_0_1"/>
<organism evidence="8 9">
    <name type="scientific">Globisporangium ultimum (strain ATCC 200006 / CBS 805.95 / DAOM BR144)</name>
    <name type="common">Pythium ultimum</name>
    <dbReference type="NCBI Taxonomy" id="431595"/>
    <lineage>
        <taxon>Eukaryota</taxon>
        <taxon>Sar</taxon>
        <taxon>Stramenopiles</taxon>
        <taxon>Oomycota</taxon>
        <taxon>Peronosporomycetes</taxon>
        <taxon>Pythiales</taxon>
        <taxon>Pythiaceae</taxon>
        <taxon>Globisporangium</taxon>
    </lineage>
</organism>
<protein>
    <recommendedName>
        <fullName evidence="10">COX assembly mitochondrial protein</fullName>
    </recommendedName>
</protein>
<keyword evidence="4" id="KW-0732">Signal</keyword>
<evidence type="ECO:0000313" key="9">
    <source>
        <dbReference type="Proteomes" id="UP000019132"/>
    </source>
</evidence>
<dbReference type="OMA" id="GKACFIV"/>
<name>K3X183_GLOUD</name>
<dbReference type="Gene3D" id="1.20.120.670">
    <property type="entry name" value="N-acetyl-b-d-glucoasminidase"/>
    <property type="match status" value="1"/>
</dbReference>
<feature type="signal peptide" evidence="4">
    <location>
        <begin position="1"/>
        <end position="27"/>
    </location>
</feature>
<dbReference type="EnsemblProtists" id="PYU1_T010982">
    <property type="protein sequence ID" value="PYU1_T010982"/>
    <property type="gene ID" value="PYU1_G010959"/>
</dbReference>
<keyword evidence="9" id="KW-1185">Reference proteome</keyword>
<dbReference type="Gene3D" id="3.30.379.10">
    <property type="entry name" value="Chitobiase/beta-hexosaminidase domain 2-like"/>
    <property type="match status" value="1"/>
</dbReference>
<dbReference type="InterPro" id="IPR029018">
    <property type="entry name" value="Hex-like_dom2"/>
</dbReference>
<evidence type="ECO:0000256" key="4">
    <source>
        <dbReference type="SAM" id="SignalP"/>
    </source>
</evidence>
<reference evidence="9" key="2">
    <citation type="submission" date="2010-04" db="EMBL/GenBank/DDBJ databases">
        <authorList>
            <person name="Buell R."/>
            <person name="Hamilton J."/>
            <person name="Hostetler J."/>
        </authorList>
    </citation>
    <scope>NUCLEOTIDE SEQUENCE [LARGE SCALE GENOMIC DNA]</scope>
    <source>
        <strain evidence="9">DAOM:BR144</strain>
    </source>
</reference>
<dbReference type="InterPro" id="IPR024732">
    <property type="entry name" value="NAGLU_C"/>
</dbReference>
<dbReference type="STRING" id="431595.K3X183"/>
<comment type="similarity">
    <text evidence="1">Belongs to the CMC family.</text>
</comment>
<evidence type="ECO:0000259" key="5">
    <source>
        <dbReference type="Pfam" id="PF05089"/>
    </source>
</evidence>
<evidence type="ECO:0000313" key="8">
    <source>
        <dbReference type="EnsemblProtists" id="PYU1_T010982"/>
    </source>
</evidence>
<dbReference type="EMBL" id="GL376590">
    <property type="status" value="NOT_ANNOTATED_CDS"/>
    <property type="molecule type" value="Genomic_DNA"/>
</dbReference>
<reference evidence="8" key="3">
    <citation type="submission" date="2015-02" db="UniProtKB">
        <authorList>
            <consortium name="EnsemblProtists"/>
        </authorList>
    </citation>
    <scope>IDENTIFICATION</scope>
    <source>
        <strain evidence="8">DAOM BR144</strain>
    </source>
</reference>
<evidence type="ECO:0000259" key="7">
    <source>
        <dbReference type="Pfam" id="PF12972"/>
    </source>
</evidence>
<dbReference type="InterPro" id="IPR024240">
    <property type="entry name" value="NAGLU_N"/>
</dbReference>
<dbReference type="GO" id="GO:0016787">
    <property type="term" value="F:hydrolase activity"/>
    <property type="evidence" value="ECO:0007669"/>
    <property type="project" value="UniProtKB-KW"/>
</dbReference>
<dbReference type="InterPro" id="IPR007781">
    <property type="entry name" value="NAGLU"/>
</dbReference>
<dbReference type="Pfam" id="PF05089">
    <property type="entry name" value="NAGLU"/>
    <property type="match status" value="1"/>
</dbReference>
<dbReference type="Gene3D" id="3.20.20.80">
    <property type="entry name" value="Glycosidases"/>
    <property type="match status" value="1"/>
</dbReference>
<evidence type="ECO:0008006" key="10">
    <source>
        <dbReference type="Google" id="ProtNLM"/>
    </source>
</evidence>
<dbReference type="PANTHER" id="PTHR12872">
    <property type="entry name" value="ALPHA-N-ACETYLGLUCOSAMINIDASE"/>
    <property type="match status" value="1"/>
</dbReference>
<dbReference type="Proteomes" id="UP000019132">
    <property type="component" value="Unassembled WGS sequence"/>
</dbReference>
<feature type="chain" id="PRO_5003868302" description="COX assembly mitochondrial protein" evidence="4">
    <location>
        <begin position="28"/>
        <end position="906"/>
    </location>
</feature>
<sequence>MERQPRKPVAVALLLVLLLLQLTVVSAVQPNLQPPQHDPIAAVRGLIQRRLGDEYVDQIALRVMDAASDGLDVFEIGAAGEKVEIAGNSATAMAYGLQRYFKQVLHTQTDWDNHKLLLPKKLPKVAPVIRQQRTSKYSYYQNVCTVSYSSWAWGWAQWEKHIDWMALNGINMPLAFTGQEKVWQSTFRHFNVSDKGLSKFFAGAGFLAWGRMGNVRGSWVKGPLPQKFIDDQFELQLKSLDRMKEFGMIPALPGFAGHIPEELKVLYPDAKITRSPNWNNFPDVFCCVYMVDPVDPLYLEIGKKFIEEQTRLYNYTSSLYQADTFNEMDPDTTDPVALANSSQAVIKSMVAADPNAVWLMQGWLFQSEYWTNPLIKAYLDAVPDDKMIILDLYSEASPIWERTENYFGKSWIYCVLHNFGGATGLRGDLPTVGSDPVRSLAKSTGTMIGVGLTMEGIYQNYVVYDLTLQMAWEQSVVDIPQWIKTYAYQRYNSQNEHTQRAWQILSASVYNQTRLNGGVTKSIVMLIPHWKLARDGFMPTIITYDPLDIVKAWNQLLLASDELRNVDTFRHDVTDLTRQYLSDHLMKLYLEMKVGYENKTFSPKKLSMWKDKFLQTIVDMDEILATNDDFLLGNWIADARALGAGDAAVQDYYEYEARNLVTRWGDNNNNTVHDYAGKEWAGLVKGYYLARWRIWLTEVCQSYAEGRAVNDNVVFKARESFELKWQLSHNPYPTQTRGDTIAISKRLYYEYIDSDAGVWDHTMLANVDESDFILGGPHYLRSNLGHDWAKDAHPDVARGFAHNRRTDAMEQPVDKETAKENFRSSRLSWSNQAEHKLRQELNDIAIAKCRSITEKFAECAKEQGLMVVVRCREQNKAMNACLHEYTNPEQFQLYRERRSKEVLETL</sequence>
<proteinExistence type="inferred from homology"/>
<feature type="domain" description="Alpha-N-acetylglucosaminidase C-terminal" evidence="7">
    <location>
        <begin position="482"/>
        <end position="748"/>
    </location>
</feature>
<evidence type="ECO:0000259" key="6">
    <source>
        <dbReference type="Pfam" id="PF12971"/>
    </source>
</evidence>
<dbReference type="InterPro" id="IPR024733">
    <property type="entry name" value="NAGLU_tim-barrel"/>
</dbReference>
<dbReference type="Pfam" id="PF12972">
    <property type="entry name" value="NAGLU_C"/>
    <property type="match status" value="1"/>
</dbReference>
<dbReference type="PANTHER" id="PTHR12872:SF1">
    <property type="entry name" value="ALPHA-N-ACETYLGLUCOSAMINIDASE"/>
    <property type="match status" value="1"/>
</dbReference>
<dbReference type="InParanoid" id="K3X183"/>
<dbReference type="Pfam" id="PF08583">
    <property type="entry name" value="Cmc1"/>
    <property type="match status" value="1"/>
</dbReference>
<keyword evidence="3" id="KW-1015">Disulfide bond</keyword>
<dbReference type="InterPro" id="IPR013892">
    <property type="entry name" value="Cyt_c_biogenesis_Cmc1-like"/>
</dbReference>
<dbReference type="VEuPathDB" id="FungiDB:PYU1_G010959"/>
<dbReference type="Pfam" id="PF12971">
    <property type="entry name" value="NAGLU_N"/>
    <property type="match status" value="1"/>
</dbReference>
<evidence type="ECO:0000256" key="2">
    <source>
        <dbReference type="ARBA" id="ARBA00022801"/>
    </source>
</evidence>
<evidence type="ECO:0000256" key="3">
    <source>
        <dbReference type="ARBA" id="ARBA00023157"/>
    </source>
</evidence>
<dbReference type="eggNOG" id="KOG2233">
    <property type="taxonomic scope" value="Eukaryota"/>
</dbReference>
<evidence type="ECO:0000256" key="1">
    <source>
        <dbReference type="ARBA" id="ARBA00007347"/>
    </source>
</evidence>
<feature type="domain" description="Alpha-N-acetylglucosaminidase N-terminal" evidence="6">
    <location>
        <begin position="41"/>
        <end position="123"/>
    </location>
</feature>
<keyword evidence="2" id="KW-0378">Hydrolase</keyword>
<dbReference type="AlphaFoldDB" id="K3X183"/>
<reference evidence="9" key="1">
    <citation type="journal article" date="2010" name="Genome Biol.">
        <title>Genome sequence of the necrotrophic plant pathogen Pythium ultimum reveals original pathogenicity mechanisms and effector repertoire.</title>
        <authorList>
            <person name="Levesque C.A."/>
            <person name="Brouwer H."/>
            <person name="Cano L."/>
            <person name="Hamilton J.P."/>
            <person name="Holt C."/>
            <person name="Huitema E."/>
            <person name="Raffaele S."/>
            <person name="Robideau G.P."/>
            <person name="Thines M."/>
            <person name="Win J."/>
            <person name="Zerillo M.M."/>
            <person name="Beakes G.W."/>
            <person name="Boore J.L."/>
            <person name="Busam D."/>
            <person name="Dumas B."/>
            <person name="Ferriera S."/>
            <person name="Fuerstenberg S.I."/>
            <person name="Gachon C.M."/>
            <person name="Gaulin E."/>
            <person name="Govers F."/>
            <person name="Grenville-Briggs L."/>
            <person name="Horner N."/>
            <person name="Hostetler J."/>
            <person name="Jiang R.H."/>
            <person name="Johnson J."/>
            <person name="Krajaejun T."/>
            <person name="Lin H."/>
            <person name="Meijer H.J."/>
            <person name="Moore B."/>
            <person name="Morris P."/>
            <person name="Phuntmart V."/>
            <person name="Puiu D."/>
            <person name="Shetty J."/>
            <person name="Stajich J.E."/>
            <person name="Tripathy S."/>
            <person name="Wawra S."/>
            <person name="van West P."/>
            <person name="Whitty B.R."/>
            <person name="Coutinho P.M."/>
            <person name="Henrissat B."/>
            <person name="Martin F."/>
            <person name="Thomas P.D."/>
            <person name="Tyler B.M."/>
            <person name="De Vries R.P."/>
            <person name="Kamoun S."/>
            <person name="Yandell M."/>
            <person name="Tisserat N."/>
            <person name="Buell C.R."/>
        </authorList>
    </citation>
    <scope>NUCLEOTIDE SEQUENCE</scope>
    <source>
        <strain evidence="9">DAOM:BR144</strain>
    </source>
</reference>